<gene>
    <name evidence="4" type="ORF">OPV22_032306</name>
</gene>
<evidence type="ECO:0000313" key="5">
    <source>
        <dbReference type="Proteomes" id="UP001222027"/>
    </source>
</evidence>
<dbReference type="InterPro" id="IPR048981">
    <property type="entry name" value="AP5B1_C"/>
</dbReference>
<evidence type="ECO:0008006" key="6">
    <source>
        <dbReference type="Google" id="ProtNLM"/>
    </source>
</evidence>
<evidence type="ECO:0000259" key="3">
    <source>
        <dbReference type="Pfam" id="PF21590"/>
    </source>
</evidence>
<evidence type="ECO:0000259" key="2">
    <source>
        <dbReference type="Pfam" id="PF21588"/>
    </source>
</evidence>
<dbReference type="Proteomes" id="UP001222027">
    <property type="component" value="Unassembled WGS sequence"/>
</dbReference>
<name>A0AAV8PPA7_ENSVE</name>
<sequence>MEKQQSMAKQPPLPSLSLQEWEALLDDFGSGSPARCARWLPLPLLDLALNAFLRRDFASHLKPLLLLFIDDLLSSPTSAPPPSDSLPPLFDALRSLLLSSSPSASDPSPTPAAALLRDQFMTTAVSAAVSSLDAPLDASSAALLEPLVEALLTVANRPNHGPDRQSRAAACECLRELESGFPCLLADAAGHLWVLAQAERTHVAQSYLLLLATVVRDIVLRPGEPEGDQAGSGVPLGAAAGPDTGRHHGAGLDLDQHRWRAGAARADGRGAPEDAFAGEDERNIARRLALMAREAHQPLVFRLLALHWLLGSPRLGKGKDSLAPLAPRFYPGVFDPLALKAKKLDALACIAASLDTLEMRKKGEEDGRRALIVKLFQDGLVCISAYKWLPPWSTETSVAFRMLHKFLVGVIPHRDDCSEEPQLVFLMDSTIFSTLQSMLVNLALEHHGLVLVIGIFIDQLLKCKGHQSVGERLLQKLDEHLLPKLEMGYRLTSYFPIFERIAENDTIPPHGLLELLMRHIVSISVKHGPNSGLSLWSQGTKVLGICRMMLKHHHSSRIFLPLSRLLAFICQCFPDLEVRDNARIYLRMLVCIPGKKLRLVLNLGEQPTGVSPSPHPGSLFQVPSPRHSENIKMSGGVSSYIHLERVVPLLVKQSWSLVLPKSNMEDNTEASHVVGISDISISPSAESDKDGEMNFERISYIKEPLRVMDANVAEILGVLRKHFSCIPDYRHMSAIKIRIPCTLRFESEPFSHVWGDGSSTFGSEKGETLPAMYATTISFSSTAKYGKISPFRVPFLLGEPLRNRYDIVPAGNSFEEDSSHRASVNIELEPREPMPGLIDVAIKANAENGEVISGRLQSIAIGIEDMFLKASIPPDIEEDEVTGYYYDLFHALWEACGNSANTGRETFPLSGGKGAAAIHGTRSVKLLEVFLDSLIKNVEKHLASYVVSVIGDPLVNIVRNNGIIRDVVWENDAEAFVAHDVNALVPYSENLPLQLPYFDEQGDAENLSPVSKRTIGTFIILIFLPPRFHLLFQMEVGHSSTLVRIRTDHWPCLAYIDEYLESLFYT</sequence>
<dbReference type="PANTHER" id="PTHR34033">
    <property type="entry name" value="AP-5 COMPLEX SUBUNIT BETA-1"/>
    <property type="match status" value="1"/>
</dbReference>
<dbReference type="Pfam" id="PF21590">
    <property type="entry name" value="AP5B1_C"/>
    <property type="match status" value="1"/>
</dbReference>
<proteinExistence type="predicted"/>
<protein>
    <recommendedName>
        <fullName evidence="6">AP-5 complex subunit beta-1</fullName>
    </recommendedName>
</protein>
<accession>A0AAV8PPA7</accession>
<keyword evidence="5" id="KW-1185">Reference proteome</keyword>
<dbReference type="AlphaFoldDB" id="A0AAV8PPA7"/>
<dbReference type="GO" id="GO:0030119">
    <property type="term" value="C:AP-type membrane coat adaptor complex"/>
    <property type="evidence" value="ECO:0007669"/>
    <property type="project" value="TreeGrafter"/>
</dbReference>
<evidence type="ECO:0000313" key="4">
    <source>
        <dbReference type="EMBL" id="KAJ8459380.1"/>
    </source>
</evidence>
<comment type="caution">
    <text evidence="4">The sequence shown here is derived from an EMBL/GenBank/DDBJ whole genome shotgun (WGS) entry which is preliminary data.</text>
</comment>
<dbReference type="InterPro" id="IPR048979">
    <property type="entry name" value="AP5B1_middle"/>
</dbReference>
<feature type="region of interest" description="Disordered" evidence="1">
    <location>
        <begin position="224"/>
        <end position="253"/>
    </location>
</feature>
<dbReference type="Pfam" id="PF21588">
    <property type="entry name" value="AP5B1_middle"/>
    <property type="match status" value="1"/>
</dbReference>
<dbReference type="InterPro" id="IPR038741">
    <property type="entry name" value="AP5B1"/>
</dbReference>
<dbReference type="PANTHER" id="PTHR34033:SF1">
    <property type="entry name" value="AP-5 COMPLEX SUBUNIT BETA-1"/>
    <property type="match status" value="1"/>
</dbReference>
<reference evidence="4 5" key="1">
    <citation type="submission" date="2022-12" db="EMBL/GenBank/DDBJ databases">
        <title>Chromosome-scale assembly of the Ensete ventricosum genome.</title>
        <authorList>
            <person name="Dussert Y."/>
            <person name="Stocks J."/>
            <person name="Wendawek A."/>
            <person name="Woldeyes F."/>
            <person name="Nichols R.A."/>
            <person name="Borrell J.S."/>
        </authorList>
    </citation>
    <scope>NUCLEOTIDE SEQUENCE [LARGE SCALE GENOMIC DNA]</scope>
    <source>
        <strain evidence="5">cv. Maze</strain>
        <tissue evidence="4">Seeds</tissue>
    </source>
</reference>
<feature type="domain" description="AP5B1 C-terminal" evidence="3">
    <location>
        <begin position="1014"/>
        <end position="1062"/>
    </location>
</feature>
<dbReference type="EMBL" id="JAQQAF010000009">
    <property type="protein sequence ID" value="KAJ8459380.1"/>
    <property type="molecule type" value="Genomic_DNA"/>
</dbReference>
<organism evidence="4 5">
    <name type="scientific">Ensete ventricosum</name>
    <name type="common">Abyssinian banana</name>
    <name type="synonym">Musa ensete</name>
    <dbReference type="NCBI Taxonomy" id="4639"/>
    <lineage>
        <taxon>Eukaryota</taxon>
        <taxon>Viridiplantae</taxon>
        <taxon>Streptophyta</taxon>
        <taxon>Embryophyta</taxon>
        <taxon>Tracheophyta</taxon>
        <taxon>Spermatophyta</taxon>
        <taxon>Magnoliopsida</taxon>
        <taxon>Liliopsida</taxon>
        <taxon>Zingiberales</taxon>
        <taxon>Musaceae</taxon>
        <taxon>Ensete</taxon>
    </lineage>
</organism>
<feature type="domain" description="AP5B1 middle" evidence="2">
    <location>
        <begin position="274"/>
        <end position="597"/>
    </location>
</feature>
<dbReference type="GO" id="GO:0016197">
    <property type="term" value="P:endosomal transport"/>
    <property type="evidence" value="ECO:0007669"/>
    <property type="project" value="InterPro"/>
</dbReference>
<evidence type="ECO:0000256" key="1">
    <source>
        <dbReference type="SAM" id="MobiDB-lite"/>
    </source>
</evidence>